<dbReference type="InterPro" id="IPR042160">
    <property type="entry name" value="HD-Zip_IV"/>
</dbReference>
<dbReference type="InterPro" id="IPR002913">
    <property type="entry name" value="START_lipid-bd_dom"/>
</dbReference>
<gene>
    <name evidence="2" type="ORF">L1049_020082</name>
</gene>
<dbReference type="PANTHER" id="PTHR45654">
    <property type="entry name" value="HOMEOBOX-LEUCINE ZIPPER PROTEIN MERISTEM L1"/>
    <property type="match status" value="1"/>
</dbReference>
<evidence type="ECO:0000259" key="1">
    <source>
        <dbReference type="PROSITE" id="PS50848"/>
    </source>
</evidence>
<keyword evidence="3" id="KW-1185">Reference proteome</keyword>
<reference evidence="2 3" key="1">
    <citation type="journal article" date="2024" name="Plant J.">
        <title>Genome sequences and population genomics reveal climatic adaptation and genomic divergence between two closely related sweetgum species.</title>
        <authorList>
            <person name="Xu W.Q."/>
            <person name="Ren C.Q."/>
            <person name="Zhang X.Y."/>
            <person name="Comes H.P."/>
            <person name="Liu X.H."/>
            <person name="Li Y.G."/>
            <person name="Kettle C.J."/>
            <person name="Jalonen R."/>
            <person name="Gaisberger H."/>
            <person name="Ma Y.Z."/>
            <person name="Qiu Y.X."/>
        </authorList>
    </citation>
    <scope>NUCLEOTIDE SEQUENCE [LARGE SCALE GENOMIC DNA]</scope>
    <source>
        <strain evidence="2">Hangzhou</strain>
    </source>
</reference>
<proteinExistence type="predicted"/>
<dbReference type="GO" id="GO:0003677">
    <property type="term" value="F:DNA binding"/>
    <property type="evidence" value="ECO:0007669"/>
    <property type="project" value="UniProtKB-KW"/>
</dbReference>
<dbReference type="SUPFAM" id="SSF55961">
    <property type="entry name" value="Bet v1-like"/>
    <property type="match status" value="1"/>
</dbReference>
<dbReference type="PANTHER" id="PTHR45654:SF105">
    <property type="entry name" value="HOMEOBOX DOMAIN-CONTAINING PROTEIN"/>
    <property type="match status" value="1"/>
</dbReference>
<feature type="domain" description="START" evidence="1">
    <location>
        <begin position="14"/>
        <end position="167"/>
    </location>
</feature>
<organism evidence="2 3">
    <name type="scientific">Liquidambar formosana</name>
    <name type="common">Formosan gum</name>
    <dbReference type="NCBI Taxonomy" id="63359"/>
    <lineage>
        <taxon>Eukaryota</taxon>
        <taxon>Viridiplantae</taxon>
        <taxon>Streptophyta</taxon>
        <taxon>Embryophyta</taxon>
        <taxon>Tracheophyta</taxon>
        <taxon>Spermatophyta</taxon>
        <taxon>Magnoliopsida</taxon>
        <taxon>eudicotyledons</taxon>
        <taxon>Gunneridae</taxon>
        <taxon>Pentapetalae</taxon>
        <taxon>Saxifragales</taxon>
        <taxon>Altingiaceae</taxon>
        <taxon>Liquidambar</taxon>
    </lineage>
</organism>
<dbReference type="GO" id="GO:0008289">
    <property type="term" value="F:lipid binding"/>
    <property type="evidence" value="ECO:0007669"/>
    <property type="project" value="InterPro"/>
</dbReference>
<accession>A0AAP0SAT4</accession>
<dbReference type="Proteomes" id="UP001415857">
    <property type="component" value="Unassembled WGS sequence"/>
</dbReference>
<name>A0AAP0SAT4_LIQFO</name>
<dbReference type="AlphaFoldDB" id="A0AAP0SAT4"/>
<dbReference type="EMBL" id="JBBPBK010000001">
    <property type="protein sequence ID" value="KAK9292124.1"/>
    <property type="molecule type" value="Genomic_DNA"/>
</dbReference>
<dbReference type="PROSITE" id="PS50848">
    <property type="entry name" value="START"/>
    <property type="match status" value="1"/>
</dbReference>
<sequence>MAMTRPAGLTGIEMPFERSMLLELALTAMDELVKMAQINNPLWIRSLNGGKEVLNHEEYVRTFPPCIGMKPSNFVTEATRETGMVIINSMALVETLMDVNRWTEMFPCLIASASTTDVISTGMGGSRNGALQLMHAELQLLSPLVPVRPVRFLRFSKQHCGGRVGCG</sequence>
<evidence type="ECO:0000313" key="2">
    <source>
        <dbReference type="EMBL" id="KAK9292124.1"/>
    </source>
</evidence>
<dbReference type="Pfam" id="PF01852">
    <property type="entry name" value="START"/>
    <property type="match status" value="1"/>
</dbReference>
<protein>
    <recommendedName>
        <fullName evidence="1">START domain-containing protein</fullName>
    </recommendedName>
</protein>
<evidence type="ECO:0000313" key="3">
    <source>
        <dbReference type="Proteomes" id="UP001415857"/>
    </source>
</evidence>
<comment type="caution">
    <text evidence="2">The sequence shown here is derived from an EMBL/GenBank/DDBJ whole genome shotgun (WGS) entry which is preliminary data.</text>
</comment>